<keyword evidence="5 9" id="KW-0812">Transmembrane</keyword>
<dbReference type="PANTHER" id="PTHR30487">
    <property type="entry name" value="TYPE 4 PREPILIN-LIKE PROTEINS LEADER PEPTIDE-PROCESSING ENZYME"/>
    <property type="match status" value="1"/>
</dbReference>
<evidence type="ECO:0000259" key="11">
    <source>
        <dbReference type="Pfam" id="PF01478"/>
    </source>
</evidence>
<feature type="transmembrane region" description="Helical" evidence="10">
    <location>
        <begin position="174"/>
        <end position="192"/>
    </location>
</feature>
<evidence type="ECO:0000256" key="9">
    <source>
        <dbReference type="RuleBase" id="RU003794"/>
    </source>
</evidence>
<feature type="transmembrane region" description="Helical" evidence="10">
    <location>
        <begin position="249"/>
        <end position="266"/>
    </location>
</feature>
<dbReference type="GO" id="GO:0005886">
    <property type="term" value="C:plasma membrane"/>
    <property type="evidence" value="ECO:0007669"/>
    <property type="project" value="UniProtKB-SubCell"/>
</dbReference>
<comment type="subcellular location">
    <subcellularLocation>
        <location evidence="1">Cell inner membrane</location>
        <topology evidence="1">Multi-pass membrane protein</topology>
    </subcellularLocation>
    <subcellularLocation>
        <location evidence="9">Cell membrane</location>
        <topology evidence="9">Multi-pass membrane protein</topology>
    </subcellularLocation>
</comment>
<sequence length="272" mass="30459">MELWPVLVYIAGLIAGSVISCLACRLPMMLHLEAATEADNLPGLLSKQRRWCTYVSLFSPRAHCRFCLRAMAFYHTIPLLGWLWLHRRCHHCQRRIGWRYSLTELTAAVSSGWVALHCPPGITAIALILCGWVLLLLALIDLECMLLPDNLTLSLLWLGLLINLNGAVVSLHDAVVGALSGYLALWMVYWIFKIIRGKEGLGYGDFKLFAALGAWCGWQSLPRIMLCAALLGVSVHLLFYLFGKRKQGQLLPFGPWLALSGWWFLITPITTG</sequence>
<dbReference type="InterPro" id="IPR010627">
    <property type="entry name" value="Prepilin_pept_A24_N"/>
</dbReference>
<dbReference type="InterPro" id="IPR050882">
    <property type="entry name" value="Prepilin_peptidase/N-MTase"/>
</dbReference>
<dbReference type="EMBL" id="CP013970">
    <property type="protein sequence ID" value="AXF78488.1"/>
    <property type="molecule type" value="Genomic_DNA"/>
</dbReference>
<evidence type="ECO:0000313" key="14">
    <source>
        <dbReference type="Proteomes" id="UP000264980"/>
    </source>
</evidence>
<keyword evidence="9" id="KW-0808">Transferase</keyword>
<keyword evidence="9" id="KW-0511">Multifunctional enzyme</keyword>
<keyword evidence="6 10" id="KW-1133">Transmembrane helix</keyword>
<evidence type="ECO:0000256" key="5">
    <source>
        <dbReference type="ARBA" id="ARBA00022692"/>
    </source>
</evidence>
<dbReference type="Proteomes" id="UP000264980">
    <property type="component" value="Chromosome"/>
</dbReference>
<dbReference type="Gene3D" id="1.20.120.1220">
    <property type="match status" value="1"/>
</dbReference>
<proteinExistence type="inferred from homology"/>
<dbReference type="EC" id="2.1.1.-" evidence="9"/>
<keyword evidence="7 10" id="KW-0472">Membrane</keyword>
<dbReference type="AlphaFoldDB" id="A0A345CYH1"/>
<dbReference type="PRINTS" id="PR00864">
    <property type="entry name" value="PREPILNPTASE"/>
</dbReference>
<dbReference type="GO" id="GO:0004190">
    <property type="term" value="F:aspartic-type endopeptidase activity"/>
    <property type="evidence" value="ECO:0007669"/>
    <property type="project" value="UniProtKB-EC"/>
</dbReference>
<evidence type="ECO:0000259" key="12">
    <source>
        <dbReference type="Pfam" id="PF06750"/>
    </source>
</evidence>
<dbReference type="GO" id="GO:0032259">
    <property type="term" value="P:methylation"/>
    <property type="evidence" value="ECO:0007669"/>
    <property type="project" value="UniProtKB-KW"/>
</dbReference>
<evidence type="ECO:0000256" key="1">
    <source>
        <dbReference type="ARBA" id="ARBA00004429"/>
    </source>
</evidence>
<organism evidence="13 14">
    <name type="scientific">Erwinia tracheiphila</name>
    <dbReference type="NCBI Taxonomy" id="65700"/>
    <lineage>
        <taxon>Bacteria</taxon>
        <taxon>Pseudomonadati</taxon>
        <taxon>Pseudomonadota</taxon>
        <taxon>Gammaproteobacteria</taxon>
        <taxon>Enterobacterales</taxon>
        <taxon>Erwiniaceae</taxon>
        <taxon>Erwinia</taxon>
    </lineage>
</organism>
<dbReference type="RefSeq" id="WP_256371747.1">
    <property type="nucleotide sequence ID" value="NZ_CP013970.1"/>
</dbReference>
<evidence type="ECO:0000313" key="13">
    <source>
        <dbReference type="EMBL" id="AXF78488.1"/>
    </source>
</evidence>
<dbReference type="GO" id="GO:0008168">
    <property type="term" value="F:methyltransferase activity"/>
    <property type="evidence" value="ECO:0007669"/>
    <property type="project" value="UniProtKB-KW"/>
</dbReference>
<keyword evidence="4" id="KW-0997">Cell inner membrane</keyword>
<name>A0A345CYH1_9GAMM</name>
<keyword evidence="3" id="KW-1003">Cell membrane</keyword>
<dbReference type="GO" id="GO:0006465">
    <property type="term" value="P:signal peptide processing"/>
    <property type="evidence" value="ECO:0007669"/>
    <property type="project" value="TreeGrafter"/>
</dbReference>
<evidence type="ECO:0000256" key="3">
    <source>
        <dbReference type="ARBA" id="ARBA00022475"/>
    </source>
</evidence>
<feature type="transmembrane region" description="Helical" evidence="10">
    <location>
        <begin position="121"/>
        <end position="139"/>
    </location>
</feature>
<comment type="catalytic activity">
    <reaction evidence="9">
        <text>Typically cleaves a -Gly-|-Phe- bond to release an N-terminal, basic peptide of 5-8 residues from type IV prepilin, and then N-methylates the new N-terminal amino group, the methyl donor being S-adenosyl-L-methionine.</text>
        <dbReference type="EC" id="3.4.23.43"/>
    </reaction>
</comment>
<evidence type="ECO:0000256" key="10">
    <source>
        <dbReference type="SAM" id="Phobius"/>
    </source>
</evidence>
<feature type="transmembrane region" description="Helical" evidence="10">
    <location>
        <begin position="151"/>
        <end position="168"/>
    </location>
</feature>
<dbReference type="EC" id="3.4.23.43" evidence="9"/>
<evidence type="ECO:0000256" key="7">
    <source>
        <dbReference type="ARBA" id="ARBA00023136"/>
    </source>
</evidence>
<dbReference type="InterPro" id="IPR000045">
    <property type="entry name" value="Prepilin_IV_endopep_pep"/>
</dbReference>
<protein>
    <recommendedName>
        <fullName evidence="9">Prepilin leader peptidase/N-methyltransferase</fullName>
        <ecNumber evidence="9">2.1.1.-</ecNumber>
        <ecNumber evidence="9">3.4.23.43</ecNumber>
    </recommendedName>
</protein>
<reference evidence="13 14" key="1">
    <citation type="submission" date="2016-01" db="EMBL/GenBank/DDBJ databases">
        <authorList>
            <person name="Oliw E.H."/>
        </authorList>
    </citation>
    <scope>NUCLEOTIDE SEQUENCE [LARGE SCALE GENOMIC DNA]</scope>
    <source>
        <strain evidence="13 14">MDcuke</strain>
    </source>
</reference>
<feature type="domain" description="Prepilin type IV endopeptidase peptidase" evidence="11">
    <location>
        <begin position="129"/>
        <end position="234"/>
    </location>
</feature>
<evidence type="ECO:0000256" key="6">
    <source>
        <dbReference type="ARBA" id="ARBA00022989"/>
    </source>
</evidence>
<dbReference type="InterPro" id="IPR014032">
    <property type="entry name" value="Peptidase_A24A_bac"/>
</dbReference>
<keyword evidence="9" id="KW-0489">Methyltransferase</keyword>
<evidence type="ECO:0000256" key="8">
    <source>
        <dbReference type="RuleBase" id="RU003793"/>
    </source>
</evidence>
<dbReference type="Pfam" id="PF01478">
    <property type="entry name" value="Peptidase_A24"/>
    <property type="match status" value="1"/>
</dbReference>
<dbReference type="Pfam" id="PF06750">
    <property type="entry name" value="A24_N_bact"/>
    <property type="match status" value="1"/>
</dbReference>
<keyword evidence="9" id="KW-0645">Protease</keyword>
<accession>A0A345CYH1</accession>
<comment type="similarity">
    <text evidence="2 8">Belongs to the peptidase A24 family.</text>
</comment>
<feature type="transmembrane region" description="Helical" evidence="10">
    <location>
        <begin position="66"/>
        <end position="85"/>
    </location>
</feature>
<feature type="transmembrane region" description="Helical" evidence="10">
    <location>
        <begin position="6"/>
        <end position="24"/>
    </location>
</feature>
<feature type="transmembrane region" description="Helical" evidence="10">
    <location>
        <begin position="224"/>
        <end position="243"/>
    </location>
</feature>
<gene>
    <name evidence="13" type="ORF">AV903_24770</name>
</gene>
<evidence type="ECO:0000256" key="4">
    <source>
        <dbReference type="ARBA" id="ARBA00022519"/>
    </source>
</evidence>
<feature type="domain" description="Prepilin peptidase A24 N-terminal" evidence="12">
    <location>
        <begin position="10"/>
        <end position="117"/>
    </location>
</feature>
<dbReference type="PANTHER" id="PTHR30487:SF0">
    <property type="entry name" value="PREPILIN LEADER PEPTIDASE_N-METHYLTRANSFERASE-RELATED"/>
    <property type="match status" value="1"/>
</dbReference>
<keyword evidence="9" id="KW-0378">Hydrolase</keyword>
<evidence type="ECO:0000256" key="2">
    <source>
        <dbReference type="ARBA" id="ARBA00005801"/>
    </source>
</evidence>
<comment type="function">
    <text evidence="9">Plays an essential role in type IV pili and type II pseudopili formation by proteolytically removing the leader sequence from substrate proteins and subsequently monomethylating the alpha-amino group of the newly exposed N-terminal phenylalanine.</text>
</comment>